<feature type="compositionally biased region" description="Polar residues" evidence="1">
    <location>
        <begin position="103"/>
        <end position="113"/>
    </location>
</feature>
<organism evidence="2 3">
    <name type="scientific">Anopheles farauti</name>
    <dbReference type="NCBI Taxonomy" id="69004"/>
    <lineage>
        <taxon>Eukaryota</taxon>
        <taxon>Metazoa</taxon>
        <taxon>Ecdysozoa</taxon>
        <taxon>Arthropoda</taxon>
        <taxon>Hexapoda</taxon>
        <taxon>Insecta</taxon>
        <taxon>Pterygota</taxon>
        <taxon>Neoptera</taxon>
        <taxon>Endopterygota</taxon>
        <taxon>Diptera</taxon>
        <taxon>Nematocera</taxon>
        <taxon>Culicoidea</taxon>
        <taxon>Culicidae</taxon>
        <taxon>Anophelinae</taxon>
        <taxon>Anopheles</taxon>
    </lineage>
</organism>
<dbReference type="EMBL" id="AXCN02001866">
    <property type="status" value="NOT_ANNOTATED_CDS"/>
    <property type="molecule type" value="Genomic_DNA"/>
</dbReference>
<keyword evidence="3" id="KW-1185">Reference proteome</keyword>
<reference evidence="3" key="1">
    <citation type="submission" date="2014-01" db="EMBL/GenBank/DDBJ databases">
        <title>The Genome Sequence of Anopheles farauti FAR1 (V2).</title>
        <authorList>
            <consortium name="The Broad Institute Genomics Platform"/>
            <person name="Neafsey D.E."/>
            <person name="Besansky N."/>
            <person name="Howell P."/>
            <person name="Walton C."/>
            <person name="Young S.K."/>
            <person name="Zeng Q."/>
            <person name="Gargeya S."/>
            <person name="Fitzgerald M."/>
            <person name="Haas B."/>
            <person name="Abouelleil A."/>
            <person name="Allen A.W."/>
            <person name="Alvarado L."/>
            <person name="Arachchi H.M."/>
            <person name="Berlin A.M."/>
            <person name="Chapman S.B."/>
            <person name="Gainer-Dewar J."/>
            <person name="Goldberg J."/>
            <person name="Griggs A."/>
            <person name="Gujja S."/>
            <person name="Hansen M."/>
            <person name="Howarth C."/>
            <person name="Imamovic A."/>
            <person name="Ireland A."/>
            <person name="Larimer J."/>
            <person name="McCowan C."/>
            <person name="Murphy C."/>
            <person name="Pearson M."/>
            <person name="Poon T.W."/>
            <person name="Priest M."/>
            <person name="Roberts A."/>
            <person name="Saif S."/>
            <person name="Shea T."/>
            <person name="Sisk P."/>
            <person name="Sykes S."/>
            <person name="Wortman J."/>
            <person name="Nusbaum C."/>
            <person name="Birren B."/>
        </authorList>
    </citation>
    <scope>NUCLEOTIDE SEQUENCE [LARGE SCALE GENOMIC DNA]</scope>
    <source>
        <strain evidence="3">FAR1</strain>
    </source>
</reference>
<sequence>MYKTFLKLSNRHWMRYEARGQRIPLRRGQAVLAPWDIYLFTQLWFTLLDRSYEHVTDTGGWQTVQTSTDAMDGDDIQVLGTSIISAVDDGADRQTERDAEFSSRGSSTSCRRK</sequence>
<dbReference type="AlphaFoldDB" id="A0A182QBU6"/>
<dbReference type="Proteomes" id="UP000075886">
    <property type="component" value="Unassembled WGS sequence"/>
</dbReference>
<protein>
    <submittedName>
        <fullName evidence="2">Uncharacterized protein</fullName>
    </submittedName>
</protein>
<evidence type="ECO:0000313" key="2">
    <source>
        <dbReference type="EnsemblMetazoa" id="AFAF007057-PA"/>
    </source>
</evidence>
<evidence type="ECO:0000313" key="3">
    <source>
        <dbReference type="Proteomes" id="UP000075886"/>
    </source>
</evidence>
<accession>A0A182QBU6</accession>
<dbReference type="EnsemblMetazoa" id="AFAF007057-RA">
    <property type="protein sequence ID" value="AFAF007057-PA"/>
    <property type="gene ID" value="AFAF007057"/>
</dbReference>
<dbReference type="VEuPathDB" id="VectorBase:AFAF007057"/>
<reference evidence="2" key="2">
    <citation type="submission" date="2020-05" db="UniProtKB">
        <authorList>
            <consortium name="EnsemblMetazoa"/>
        </authorList>
    </citation>
    <scope>IDENTIFICATION</scope>
    <source>
        <strain evidence="2">FAR1</strain>
    </source>
</reference>
<proteinExistence type="predicted"/>
<feature type="compositionally biased region" description="Basic and acidic residues" evidence="1">
    <location>
        <begin position="90"/>
        <end position="101"/>
    </location>
</feature>
<feature type="region of interest" description="Disordered" evidence="1">
    <location>
        <begin position="89"/>
        <end position="113"/>
    </location>
</feature>
<name>A0A182QBU6_9DIPT</name>
<evidence type="ECO:0000256" key="1">
    <source>
        <dbReference type="SAM" id="MobiDB-lite"/>
    </source>
</evidence>